<dbReference type="GO" id="GO:0033389">
    <property type="term" value="P:putrescine biosynthetic process from arginine, via agmatine"/>
    <property type="evidence" value="ECO:0007669"/>
    <property type="project" value="TreeGrafter"/>
</dbReference>
<dbReference type="GO" id="GO:0046872">
    <property type="term" value="F:metal ion binding"/>
    <property type="evidence" value="ECO:0007669"/>
    <property type="project" value="UniProtKB-KW"/>
</dbReference>
<dbReference type="Proteomes" id="UP000198307">
    <property type="component" value="Unassembled WGS sequence"/>
</dbReference>
<sequence>MNSHVTAQPGPSFLGAPTGQIQDVQPAGFAVIGAPFGNPYTVQGIAPGASQAPHAIRSASARYHAFAGRYDFDLGGPFFDPDNIGLVDLGDCIGPVHDPSRHVDVIEDAVRGVASRSAVPIVLGGDDSTPIPICAGLDGWSDIHLLQIDAHLDYRDEVNGHRFGYSSPMRRIREMPHFAKIVHVGARGIGSAYGNDHEDTLAAGNAIITAREVARDGVAAALSHFPDGANVYISIDCDGFDPSVMPGTSVPLPGGLQFYDGVDMIHDLVSRCNLRGIGFAEHYPEFDNHRITSVAITRLICNVIGASLSRRQNGKGQN</sequence>
<dbReference type="RefSeq" id="WP_089344111.1">
    <property type="nucleotide sequence ID" value="NZ_CP067132.1"/>
</dbReference>
<dbReference type="SUPFAM" id="SSF52768">
    <property type="entry name" value="Arginase/deacetylase"/>
    <property type="match status" value="1"/>
</dbReference>
<evidence type="ECO:0000313" key="4">
    <source>
        <dbReference type="EMBL" id="SNT73738.1"/>
    </source>
</evidence>
<dbReference type="PANTHER" id="PTHR11358:SF26">
    <property type="entry name" value="GUANIDINO ACID HYDROLASE, MITOCHONDRIAL"/>
    <property type="match status" value="1"/>
</dbReference>
<dbReference type="GO" id="GO:0008783">
    <property type="term" value="F:agmatinase activity"/>
    <property type="evidence" value="ECO:0007669"/>
    <property type="project" value="TreeGrafter"/>
</dbReference>
<comment type="similarity">
    <text evidence="3">Belongs to the arginase family.</text>
</comment>
<dbReference type="EMBL" id="FZQB01000005">
    <property type="protein sequence ID" value="SNT73738.1"/>
    <property type="molecule type" value="Genomic_DNA"/>
</dbReference>
<reference evidence="4 5" key="1">
    <citation type="submission" date="2017-07" db="EMBL/GenBank/DDBJ databases">
        <authorList>
            <person name="Sun Z.S."/>
            <person name="Albrecht U."/>
            <person name="Echele G."/>
            <person name="Lee C.C."/>
        </authorList>
    </citation>
    <scope>NUCLEOTIDE SEQUENCE [LARGE SCALE GENOMIC DNA]</scope>
    <source>
        <strain evidence="4 5">DSM 14827</strain>
    </source>
</reference>
<dbReference type="InterPro" id="IPR006035">
    <property type="entry name" value="Ureohydrolase"/>
</dbReference>
<protein>
    <submittedName>
        <fullName evidence="4">Agmatinase</fullName>
    </submittedName>
</protein>
<name>A0A239PUD5_9RHOB</name>
<dbReference type="AlphaFoldDB" id="A0A239PUD5"/>
<evidence type="ECO:0000313" key="5">
    <source>
        <dbReference type="Proteomes" id="UP000198307"/>
    </source>
</evidence>
<keyword evidence="2" id="KW-0378">Hydrolase</keyword>
<evidence type="ECO:0000256" key="2">
    <source>
        <dbReference type="ARBA" id="ARBA00022801"/>
    </source>
</evidence>
<dbReference type="Pfam" id="PF00491">
    <property type="entry name" value="Arginase"/>
    <property type="match status" value="1"/>
</dbReference>
<gene>
    <name evidence="4" type="ORF">SAMN05444959_105184</name>
</gene>
<accession>A0A239PUD5</accession>
<proteinExistence type="inferred from homology"/>
<organism evidence="4 5">
    <name type="scientific">Paracoccus seriniphilus</name>
    <dbReference type="NCBI Taxonomy" id="184748"/>
    <lineage>
        <taxon>Bacteria</taxon>
        <taxon>Pseudomonadati</taxon>
        <taxon>Pseudomonadota</taxon>
        <taxon>Alphaproteobacteria</taxon>
        <taxon>Rhodobacterales</taxon>
        <taxon>Paracoccaceae</taxon>
        <taxon>Paracoccus</taxon>
    </lineage>
</organism>
<dbReference type="Gene3D" id="3.40.800.10">
    <property type="entry name" value="Ureohydrolase domain"/>
    <property type="match status" value="1"/>
</dbReference>
<dbReference type="PROSITE" id="PS51409">
    <property type="entry name" value="ARGINASE_2"/>
    <property type="match status" value="1"/>
</dbReference>
<dbReference type="OrthoDB" id="9788689at2"/>
<evidence type="ECO:0000256" key="3">
    <source>
        <dbReference type="PROSITE-ProRule" id="PRU00742"/>
    </source>
</evidence>
<keyword evidence="1" id="KW-0479">Metal-binding</keyword>
<dbReference type="PANTHER" id="PTHR11358">
    <property type="entry name" value="ARGINASE/AGMATINASE"/>
    <property type="match status" value="1"/>
</dbReference>
<dbReference type="InterPro" id="IPR023696">
    <property type="entry name" value="Ureohydrolase_dom_sf"/>
</dbReference>
<dbReference type="PIRSF" id="PIRSF036979">
    <property type="entry name" value="Arginase"/>
    <property type="match status" value="1"/>
</dbReference>
<keyword evidence="5" id="KW-1185">Reference proteome</keyword>
<evidence type="ECO:0000256" key="1">
    <source>
        <dbReference type="ARBA" id="ARBA00022723"/>
    </source>
</evidence>